<evidence type="ECO:0000256" key="10">
    <source>
        <dbReference type="PROSITE-ProRule" id="PRU00182"/>
    </source>
</evidence>
<dbReference type="GO" id="GO:0005829">
    <property type="term" value="C:cytosol"/>
    <property type="evidence" value="ECO:0007669"/>
    <property type="project" value="TreeGrafter"/>
</dbReference>
<evidence type="ECO:0000256" key="4">
    <source>
        <dbReference type="ARBA" id="ARBA00022840"/>
    </source>
</evidence>
<dbReference type="AlphaFoldDB" id="A0A0F7SHA8"/>
<keyword evidence="4 11" id="KW-0067">ATP-binding</keyword>
<reference evidence="13" key="1">
    <citation type="submission" date="2014-08" db="EMBL/GenBank/DDBJ databases">
        <authorList>
            <person name="Sharma Rahul"/>
            <person name="Thines Marco"/>
        </authorList>
    </citation>
    <scope>NUCLEOTIDE SEQUENCE</scope>
</reference>
<dbReference type="SUPFAM" id="SSF55174">
    <property type="entry name" value="Alpha-L RNA-binding motif"/>
    <property type="match status" value="1"/>
</dbReference>
<dbReference type="InterPro" id="IPR001412">
    <property type="entry name" value="aa-tRNA-synth_I_CS"/>
</dbReference>
<proteinExistence type="inferred from homology"/>
<dbReference type="Gene3D" id="1.10.240.10">
    <property type="entry name" value="Tyrosyl-Transfer RNA Synthetase"/>
    <property type="match status" value="1"/>
</dbReference>
<dbReference type="InterPro" id="IPR014729">
    <property type="entry name" value="Rossmann-like_a/b/a_fold"/>
</dbReference>
<evidence type="ECO:0000256" key="1">
    <source>
        <dbReference type="ARBA" id="ARBA00013160"/>
    </source>
</evidence>
<evidence type="ECO:0000313" key="13">
    <source>
        <dbReference type="EMBL" id="CDZ98281.1"/>
    </source>
</evidence>
<evidence type="ECO:0000256" key="7">
    <source>
        <dbReference type="ARBA" id="ARBA00023146"/>
    </source>
</evidence>
<evidence type="ECO:0000256" key="8">
    <source>
        <dbReference type="ARBA" id="ARBA00033323"/>
    </source>
</evidence>
<dbReference type="GO" id="GO:0003723">
    <property type="term" value="F:RNA binding"/>
    <property type="evidence" value="ECO:0007669"/>
    <property type="project" value="UniProtKB-KW"/>
</dbReference>
<dbReference type="InterPro" id="IPR024107">
    <property type="entry name" value="Tyr-tRNA-ligase_bac_1"/>
</dbReference>
<dbReference type="CDD" id="cd00805">
    <property type="entry name" value="TyrRS_core"/>
    <property type="match status" value="1"/>
</dbReference>
<evidence type="ECO:0000256" key="9">
    <source>
        <dbReference type="ARBA" id="ARBA00048248"/>
    </source>
</evidence>
<dbReference type="EMBL" id="LN483326">
    <property type="protein sequence ID" value="CDZ98281.1"/>
    <property type="molecule type" value="Genomic_DNA"/>
</dbReference>
<sequence>MSLFKLGRAFGVRSGLASSSLSSYYSFGSRRSVGTNIVDDLTERGFVANITSPKLKEATMKPISVYLGVDPTAKSLHAGNLLALLGLLHFHIKGHQVFALVGGFTGSIGDPSGRSSERQALSPATLALNVEAITFQINTFLERGQRYATKYSSDYGTGKAGELKSPKVVNNMDWSQEITLLDFLRTVGKEVKVQHMLNRDSVKNRLSSEAGISFTEFTYQLLQAQDFLHLHKTHQVTLQLGGSDQWGNITAGIDLIHRSYSAESREGHSKSTHTPAEIEEKEGLAVRKDKAWGLTIPLLTTSSGEKFGKSVGNPVWLDDGLTSVFDFYQFFLRVQDADVERYLKLFTLLPLKQIENIMTDHNNKPETRSAQRILASEVTELVHGQRGLSKAQTQTKIIYGSDLPTLTTSDVLEAFTDDPRLKFISREDLDTKISVLIAKEGMVPSRRAANTMITSGGFTLNGQKVTDPQSTLSSVCLIDKQLVVLKLGKAGNFVVCVKDE</sequence>
<dbReference type="InterPro" id="IPR054608">
    <property type="entry name" value="SYY-like_C"/>
</dbReference>
<dbReference type="GO" id="GO:0005739">
    <property type="term" value="C:mitochondrion"/>
    <property type="evidence" value="ECO:0007669"/>
    <property type="project" value="TreeGrafter"/>
</dbReference>
<dbReference type="InterPro" id="IPR024088">
    <property type="entry name" value="Tyr-tRNA-ligase_bac-type"/>
</dbReference>
<evidence type="ECO:0000256" key="3">
    <source>
        <dbReference type="ARBA" id="ARBA00022741"/>
    </source>
</evidence>
<evidence type="ECO:0000259" key="12">
    <source>
        <dbReference type="Pfam" id="PF22421"/>
    </source>
</evidence>
<dbReference type="InterPro" id="IPR002305">
    <property type="entry name" value="aa-tRNA-synth_Ic"/>
</dbReference>
<dbReference type="EC" id="6.1.1.1" evidence="1 11"/>
<dbReference type="Gene3D" id="3.40.50.620">
    <property type="entry name" value="HUPs"/>
    <property type="match status" value="1"/>
</dbReference>
<dbReference type="Gene3D" id="3.10.290.10">
    <property type="entry name" value="RNA-binding S4 domain"/>
    <property type="match status" value="1"/>
</dbReference>
<dbReference type="GO" id="GO:0006437">
    <property type="term" value="P:tyrosyl-tRNA aminoacylation"/>
    <property type="evidence" value="ECO:0007669"/>
    <property type="project" value="InterPro"/>
</dbReference>
<dbReference type="PRINTS" id="PR01040">
    <property type="entry name" value="TRNASYNTHTYR"/>
</dbReference>
<dbReference type="GO" id="GO:0004831">
    <property type="term" value="F:tyrosine-tRNA ligase activity"/>
    <property type="evidence" value="ECO:0007669"/>
    <property type="project" value="UniProtKB-EC"/>
</dbReference>
<keyword evidence="5 10" id="KW-0694">RNA-binding</keyword>
<dbReference type="Pfam" id="PF22421">
    <property type="entry name" value="SYY_C-terminal"/>
    <property type="match status" value="1"/>
</dbReference>
<protein>
    <recommendedName>
        <fullName evidence="1 11">Tyrosine--tRNA ligase</fullName>
        <ecNumber evidence="1 11">6.1.1.1</ecNumber>
    </recommendedName>
    <alternativeName>
        <fullName evidence="8 11">Tyrosyl-tRNA synthetase</fullName>
    </alternativeName>
</protein>
<dbReference type="InterPro" id="IPR002307">
    <property type="entry name" value="Tyr-tRNA-ligase"/>
</dbReference>
<dbReference type="PROSITE" id="PS50889">
    <property type="entry name" value="S4"/>
    <property type="match status" value="1"/>
</dbReference>
<organism evidence="13">
    <name type="scientific">Phaffia rhodozyma</name>
    <name type="common">Yeast</name>
    <name type="synonym">Xanthophyllomyces dendrorhous</name>
    <dbReference type="NCBI Taxonomy" id="264483"/>
    <lineage>
        <taxon>Eukaryota</taxon>
        <taxon>Fungi</taxon>
        <taxon>Dikarya</taxon>
        <taxon>Basidiomycota</taxon>
        <taxon>Agaricomycotina</taxon>
        <taxon>Tremellomycetes</taxon>
        <taxon>Cystofilobasidiales</taxon>
        <taxon>Mrakiaceae</taxon>
        <taxon>Phaffia</taxon>
    </lineage>
</organism>
<name>A0A0F7SHA8_PHARH</name>
<dbReference type="FunFam" id="1.10.240.10:FF:000001">
    <property type="entry name" value="Tyrosine--tRNA ligase"/>
    <property type="match status" value="1"/>
</dbReference>
<feature type="domain" description="Tyrosine--tRNA ligase SYY-like C-terminal" evidence="12">
    <location>
        <begin position="414"/>
        <end position="492"/>
    </location>
</feature>
<keyword evidence="7 11" id="KW-0030">Aminoacyl-tRNA synthetase</keyword>
<dbReference type="Pfam" id="PF00579">
    <property type="entry name" value="tRNA-synt_1b"/>
    <property type="match status" value="1"/>
</dbReference>
<accession>A0A0F7SHA8</accession>
<dbReference type="GO" id="GO:0005524">
    <property type="term" value="F:ATP binding"/>
    <property type="evidence" value="ECO:0007669"/>
    <property type="project" value="UniProtKB-KW"/>
</dbReference>
<dbReference type="SUPFAM" id="SSF52374">
    <property type="entry name" value="Nucleotidylyl transferase"/>
    <property type="match status" value="1"/>
</dbReference>
<dbReference type="PROSITE" id="PS00178">
    <property type="entry name" value="AA_TRNA_LIGASE_I"/>
    <property type="match status" value="1"/>
</dbReference>
<dbReference type="PANTHER" id="PTHR11766">
    <property type="entry name" value="TYROSYL-TRNA SYNTHETASE"/>
    <property type="match status" value="1"/>
</dbReference>
<dbReference type="HAMAP" id="MF_02006">
    <property type="entry name" value="Tyr_tRNA_synth_type1"/>
    <property type="match status" value="1"/>
</dbReference>
<evidence type="ECO:0000256" key="2">
    <source>
        <dbReference type="ARBA" id="ARBA00022598"/>
    </source>
</evidence>
<evidence type="ECO:0000256" key="11">
    <source>
        <dbReference type="RuleBase" id="RU361234"/>
    </source>
</evidence>
<keyword evidence="3 11" id="KW-0547">Nucleotide-binding</keyword>
<dbReference type="PANTHER" id="PTHR11766:SF0">
    <property type="entry name" value="TYROSINE--TRNA LIGASE, MITOCHONDRIAL"/>
    <property type="match status" value="1"/>
</dbReference>
<comment type="similarity">
    <text evidence="11">Belongs to the class-I aminoacyl-tRNA synthetase family.</text>
</comment>
<dbReference type="NCBIfam" id="TIGR00234">
    <property type="entry name" value="tyrS"/>
    <property type="match status" value="1"/>
</dbReference>
<comment type="catalytic activity">
    <reaction evidence="9 11">
        <text>tRNA(Tyr) + L-tyrosine + ATP = L-tyrosyl-tRNA(Tyr) + AMP + diphosphate + H(+)</text>
        <dbReference type="Rhea" id="RHEA:10220"/>
        <dbReference type="Rhea" id="RHEA-COMP:9706"/>
        <dbReference type="Rhea" id="RHEA-COMP:9707"/>
        <dbReference type="ChEBI" id="CHEBI:15378"/>
        <dbReference type="ChEBI" id="CHEBI:30616"/>
        <dbReference type="ChEBI" id="CHEBI:33019"/>
        <dbReference type="ChEBI" id="CHEBI:58315"/>
        <dbReference type="ChEBI" id="CHEBI:78442"/>
        <dbReference type="ChEBI" id="CHEBI:78536"/>
        <dbReference type="ChEBI" id="CHEBI:456215"/>
        <dbReference type="EC" id="6.1.1.1"/>
    </reaction>
</comment>
<keyword evidence="2 11" id="KW-0436">Ligase</keyword>
<keyword evidence="6 11" id="KW-0648">Protein biosynthesis</keyword>
<dbReference type="CDD" id="cd00165">
    <property type="entry name" value="S4"/>
    <property type="match status" value="1"/>
</dbReference>
<dbReference type="InterPro" id="IPR036986">
    <property type="entry name" value="S4_RNA-bd_sf"/>
</dbReference>
<evidence type="ECO:0000256" key="6">
    <source>
        <dbReference type="ARBA" id="ARBA00022917"/>
    </source>
</evidence>
<evidence type="ECO:0000256" key="5">
    <source>
        <dbReference type="ARBA" id="ARBA00022884"/>
    </source>
</evidence>